<dbReference type="InterPro" id="IPR002525">
    <property type="entry name" value="Transp_IS110-like_N"/>
</dbReference>
<protein>
    <submittedName>
        <fullName evidence="3">Uncharacterized protein</fullName>
    </submittedName>
</protein>
<dbReference type="EMBL" id="LN852843">
    <property type="protein sequence ID" value="CRY94084.1"/>
    <property type="molecule type" value="Genomic_DNA"/>
</dbReference>
<dbReference type="PANTHER" id="PTHR33055">
    <property type="entry name" value="TRANSPOSASE FOR INSERTION SEQUENCE ELEMENT IS1111A"/>
    <property type="match status" value="1"/>
</dbReference>
<evidence type="ECO:0000259" key="2">
    <source>
        <dbReference type="Pfam" id="PF02371"/>
    </source>
</evidence>
<dbReference type="PANTHER" id="PTHR33055:SF3">
    <property type="entry name" value="PUTATIVE TRANSPOSASE FOR IS117-RELATED"/>
    <property type="match status" value="1"/>
</dbReference>
<dbReference type="NCBIfam" id="NF033542">
    <property type="entry name" value="transpos_IS110"/>
    <property type="match status" value="1"/>
</dbReference>
<dbReference type="GO" id="GO:0003677">
    <property type="term" value="F:DNA binding"/>
    <property type="evidence" value="ECO:0007669"/>
    <property type="project" value="InterPro"/>
</dbReference>
<organism evidence="3">
    <name type="scientific">uncultured prokaryote</name>
    <dbReference type="NCBI Taxonomy" id="198431"/>
    <lineage>
        <taxon>unclassified sequences</taxon>
        <taxon>environmental samples</taxon>
    </lineage>
</organism>
<feature type="domain" description="Transposase IS110-like N-terminal" evidence="1">
    <location>
        <begin position="6"/>
        <end position="154"/>
    </location>
</feature>
<reference evidence="3" key="2">
    <citation type="submission" date="2015-07" db="EMBL/GenBank/DDBJ databases">
        <title>Plasmids, circular viruses and viroids from rat gut.</title>
        <authorList>
            <person name="Jorgensen T.J."/>
            <person name="Hansen M.A."/>
            <person name="Xu Z."/>
            <person name="Tabak M.A."/>
            <person name="Sorensen S.J."/>
            <person name="Hansen L.H."/>
        </authorList>
    </citation>
    <scope>NUCLEOTIDE SEQUENCE</scope>
    <source>
        <strain evidence="3">RGRH0154</strain>
    </source>
</reference>
<dbReference type="InterPro" id="IPR047650">
    <property type="entry name" value="Transpos_IS110"/>
</dbReference>
<dbReference type="GO" id="GO:0004803">
    <property type="term" value="F:transposase activity"/>
    <property type="evidence" value="ECO:0007669"/>
    <property type="project" value="InterPro"/>
</dbReference>
<dbReference type="Pfam" id="PF02371">
    <property type="entry name" value="Transposase_20"/>
    <property type="match status" value="1"/>
</dbReference>
<proteinExistence type="predicted"/>
<dbReference type="Pfam" id="PF01548">
    <property type="entry name" value="DEDD_Tnp_IS110"/>
    <property type="match status" value="1"/>
</dbReference>
<evidence type="ECO:0000259" key="1">
    <source>
        <dbReference type="Pfam" id="PF01548"/>
    </source>
</evidence>
<feature type="domain" description="Transposase IS116/IS110/IS902 C-terminal" evidence="2">
    <location>
        <begin position="205"/>
        <end position="293"/>
    </location>
</feature>
<sequence>MKKIYVGIDISKEKCNLCFRSGLEIVREEECSNDVKALKKAFKAALKVLCASEDEVLVCAEYTGRYIYPLTVACQELDIFLWLDDPTRIKNSMGLTRGKNDVIDAARIAEYAFRYSDKAVRYCIPDAALVSMKNLLADREFLLIDRKRYQTQLTDQKKYMAPGDFKHKSGRWKKVIKSIDEQIAAIDTEIETLIAADPVLTRQKELLVSIDGIGERIAINMIAITGGFTRFQNARQFCSFAGLTPYKYDSGTSVRSKAKISKRSNQTMKALLHLSAVNVATRMKEGEYRDYYERKLKEGKHVMCVMNVLRAKLVHRMFSVIKRDTEYTKEYKPAC</sequence>
<reference evidence="3" key="1">
    <citation type="submission" date="2015-06" db="EMBL/GenBank/DDBJ databases">
        <authorList>
            <person name="Joergensen T."/>
        </authorList>
    </citation>
    <scope>NUCLEOTIDE SEQUENCE</scope>
    <source>
        <strain evidence="3">RGRH0154</strain>
    </source>
</reference>
<name>A0A0H5PY57_9ZZZZ</name>
<dbReference type="InterPro" id="IPR003346">
    <property type="entry name" value="Transposase_20"/>
</dbReference>
<evidence type="ECO:0000313" key="3">
    <source>
        <dbReference type="EMBL" id="CRY94084.1"/>
    </source>
</evidence>
<dbReference type="GO" id="GO:0006313">
    <property type="term" value="P:DNA transposition"/>
    <property type="evidence" value="ECO:0007669"/>
    <property type="project" value="InterPro"/>
</dbReference>
<accession>A0A0H5PY57</accession>
<dbReference type="AlphaFoldDB" id="A0A0H5PY57"/>